<evidence type="ECO:0000313" key="2">
    <source>
        <dbReference type="Proteomes" id="UP000010077"/>
    </source>
</evidence>
<gene>
    <name evidence="1" type="ORF">A1OE_1216</name>
</gene>
<organism evidence="1 2">
    <name type="scientific">Candidatus Endolissoclinum faulkneri L2</name>
    <dbReference type="NCBI Taxonomy" id="1193729"/>
    <lineage>
        <taxon>Bacteria</taxon>
        <taxon>Pseudomonadati</taxon>
        <taxon>Pseudomonadota</taxon>
        <taxon>Alphaproteobacteria</taxon>
        <taxon>Rhodospirillales</taxon>
        <taxon>Rhodospirillaceae</taxon>
        <taxon>Candidatus Endolissoclinum</taxon>
    </lineage>
</organism>
<sequence>MSPTIFVTKNFYIRNSIILTFKIKKSIQYKSTNILHITSIFN</sequence>
<proteinExistence type="predicted"/>
<dbReference type="KEGG" id="thal:A1OE_1216"/>
<name>K7YPE4_9PROT</name>
<reference evidence="1 2" key="1">
    <citation type="journal article" date="2012" name="Proc. Natl. Acad. Sci. U.S.A.">
        <title>Genome streamlining and chemical defense in a coral reef symbiosis.</title>
        <authorList>
            <person name="Kwan J.C."/>
            <person name="Donia M.S."/>
            <person name="Han A.W."/>
            <person name="Hirose E."/>
            <person name="Haygood M.G."/>
            <person name="Schmidt E.W."/>
        </authorList>
    </citation>
    <scope>NUCLEOTIDE SEQUENCE [LARGE SCALE GENOMIC DNA]</scope>
    <source>
        <strain evidence="1 2">L2</strain>
    </source>
</reference>
<dbReference type="AlphaFoldDB" id="K7YPE4"/>
<dbReference type="Proteomes" id="UP000010077">
    <property type="component" value="Chromosome"/>
</dbReference>
<accession>K7YPE4</accession>
<evidence type="ECO:0000313" key="1">
    <source>
        <dbReference type="EMBL" id="AFX99392.1"/>
    </source>
</evidence>
<keyword evidence="2" id="KW-1185">Reference proteome</keyword>
<dbReference type="HOGENOM" id="CLU_3248769_0_0_5"/>
<dbReference type="EMBL" id="CP003539">
    <property type="protein sequence ID" value="AFX99392.1"/>
    <property type="molecule type" value="Genomic_DNA"/>
</dbReference>
<protein>
    <submittedName>
        <fullName evidence="1">Uncharacterized protein</fullName>
    </submittedName>
</protein>